<dbReference type="AlphaFoldDB" id="A0AAV2IKE9"/>
<dbReference type="PROSITE" id="PS51885">
    <property type="entry name" value="NEPRILYSIN"/>
    <property type="match status" value="1"/>
</dbReference>
<evidence type="ECO:0000313" key="2">
    <source>
        <dbReference type="EMBL" id="CAL1547633.1"/>
    </source>
</evidence>
<evidence type="ECO:0000313" key="3">
    <source>
        <dbReference type="Proteomes" id="UP001497497"/>
    </source>
</evidence>
<name>A0AAV2IKE9_LYMST</name>
<accession>A0AAV2IKE9</accession>
<dbReference type="EMBL" id="CAXITT010001028">
    <property type="protein sequence ID" value="CAL1547633.1"/>
    <property type="molecule type" value="Genomic_DNA"/>
</dbReference>
<dbReference type="GO" id="GO:0004222">
    <property type="term" value="F:metalloendopeptidase activity"/>
    <property type="evidence" value="ECO:0007669"/>
    <property type="project" value="InterPro"/>
</dbReference>
<dbReference type="SUPFAM" id="SSF55486">
    <property type="entry name" value="Metalloproteases ('zincins'), catalytic domain"/>
    <property type="match status" value="1"/>
</dbReference>
<dbReference type="Gene3D" id="1.10.1380.10">
    <property type="entry name" value="Neutral endopeptidase , domain2"/>
    <property type="match status" value="1"/>
</dbReference>
<dbReference type="InterPro" id="IPR000718">
    <property type="entry name" value="Peptidase_M13"/>
</dbReference>
<reference evidence="2 3" key="1">
    <citation type="submission" date="2024-04" db="EMBL/GenBank/DDBJ databases">
        <authorList>
            <consortium name="Genoscope - CEA"/>
            <person name="William W."/>
        </authorList>
    </citation>
    <scope>NUCLEOTIDE SEQUENCE [LARGE SCALE GENOMIC DNA]</scope>
</reference>
<gene>
    <name evidence="2" type="ORF">GSLYS_00020950001</name>
</gene>
<sequence>MFLKQIFVENYLKDLLKIEHLSPQTNVQCFSVAYFEALNTLLEETDQETLANYLMWYFISAHTDYLPDIYSKQFVQVMRLTGSATRLDSRMEMCLEKVKDFFPSPVNTLFIQEKYK</sequence>
<dbReference type="GO" id="GO:0006508">
    <property type="term" value="P:proteolysis"/>
    <property type="evidence" value="ECO:0007669"/>
    <property type="project" value="InterPro"/>
</dbReference>
<protein>
    <recommendedName>
        <fullName evidence="1">Peptidase M13 N-terminal domain-containing protein</fullName>
    </recommendedName>
</protein>
<feature type="domain" description="Peptidase M13 N-terminal" evidence="1">
    <location>
        <begin position="5"/>
        <end position="115"/>
    </location>
</feature>
<organism evidence="2 3">
    <name type="scientific">Lymnaea stagnalis</name>
    <name type="common">Great pond snail</name>
    <name type="synonym">Helix stagnalis</name>
    <dbReference type="NCBI Taxonomy" id="6523"/>
    <lineage>
        <taxon>Eukaryota</taxon>
        <taxon>Metazoa</taxon>
        <taxon>Spiralia</taxon>
        <taxon>Lophotrochozoa</taxon>
        <taxon>Mollusca</taxon>
        <taxon>Gastropoda</taxon>
        <taxon>Heterobranchia</taxon>
        <taxon>Euthyneura</taxon>
        <taxon>Panpulmonata</taxon>
        <taxon>Hygrophila</taxon>
        <taxon>Lymnaeoidea</taxon>
        <taxon>Lymnaeidae</taxon>
        <taxon>Lymnaea</taxon>
    </lineage>
</organism>
<feature type="non-terminal residue" evidence="2">
    <location>
        <position position="116"/>
    </location>
</feature>
<keyword evidence="3" id="KW-1185">Reference proteome</keyword>
<dbReference type="InterPro" id="IPR042089">
    <property type="entry name" value="Peptidase_M13_dom_2"/>
</dbReference>
<dbReference type="InterPro" id="IPR008753">
    <property type="entry name" value="Peptidase_M13_N"/>
</dbReference>
<dbReference type="Pfam" id="PF05649">
    <property type="entry name" value="Peptidase_M13_N"/>
    <property type="match status" value="1"/>
</dbReference>
<dbReference type="Proteomes" id="UP001497497">
    <property type="component" value="Unassembled WGS sequence"/>
</dbReference>
<comment type="caution">
    <text evidence="2">The sequence shown here is derived from an EMBL/GenBank/DDBJ whole genome shotgun (WGS) entry which is preliminary data.</text>
</comment>
<evidence type="ECO:0000259" key="1">
    <source>
        <dbReference type="Pfam" id="PF05649"/>
    </source>
</evidence>
<proteinExistence type="predicted"/>